<reference evidence="1" key="1">
    <citation type="submission" date="2016-01" db="EMBL/GenBank/DDBJ databases">
        <authorList>
            <person name="Peeters C."/>
        </authorList>
    </citation>
    <scope>NUCLEOTIDE SEQUENCE [LARGE SCALE GENOMIC DNA]</scope>
    <source>
        <strain evidence="1">LMG 29317</strain>
    </source>
</reference>
<protein>
    <submittedName>
        <fullName evidence="1">Uncharacterized protein</fullName>
    </submittedName>
</protein>
<sequence>MKTTSDKAAQGLERQLESPSDANIYRHTFVSRCPNNGKQIIYTFELRKPAGVTVYVEHIVTAAALYDEAFHEQIADFFFKQFGGQQVLRAHHHGVDIETRRGFGG</sequence>
<dbReference type="EMBL" id="FCOM02000007">
    <property type="protein sequence ID" value="SAL47252.1"/>
    <property type="molecule type" value="Genomic_DNA"/>
</dbReference>
<evidence type="ECO:0000313" key="1">
    <source>
        <dbReference type="EMBL" id="SAL47252.1"/>
    </source>
</evidence>
<comment type="caution">
    <text evidence="1">The sequence shown here is derived from an EMBL/GenBank/DDBJ whole genome shotgun (WGS) entry which is preliminary data.</text>
</comment>
<dbReference type="RefSeq" id="WP_235024536.1">
    <property type="nucleotide sequence ID" value="NZ_FCOM02000007.1"/>
</dbReference>
<proteinExistence type="predicted"/>
<accession>A0A158HS83</accession>
<keyword evidence="2" id="KW-1185">Reference proteome</keyword>
<dbReference type="Proteomes" id="UP000055019">
    <property type="component" value="Unassembled WGS sequence"/>
</dbReference>
<gene>
    <name evidence="1" type="ORF">AWB74_02117</name>
</gene>
<organism evidence="1 2">
    <name type="scientific">Caballeronia arvi</name>
    <dbReference type="NCBI Taxonomy" id="1777135"/>
    <lineage>
        <taxon>Bacteria</taxon>
        <taxon>Pseudomonadati</taxon>
        <taxon>Pseudomonadota</taxon>
        <taxon>Betaproteobacteria</taxon>
        <taxon>Burkholderiales</taxon>
        <taxon>Burkholderiaceae</taxon>
        <taxon>Caballeronia</taxon>
    </lineage>
</organism>
<dbReference type="AlphaFoldDB" id="A0A158HS83"/>
<evidence type="ECO:0000313" key="2">
    <source>
        <dbReference type="Proteomes" id="UP000055019"/>
    </source>
</evidence>
<name>A0A158HS83_9BURK</name>